<protein>
    <submittedName>
        <fullName evidence="1">Uncharacterized protein</fullName>
    </submittedName>
</protein>
<keyword evidence="2" id="KW-1185">Reference proteome</keyword>
<accession>A0A225WIX7</accession>
<evidence type="ECO:0000313" key="1">
    <source>
        <dbReference type="EMBL" id="OWZ17643.1"/>
    </source>
</evidence>
<dbReference type="Proteomes" id="UP000198211">
    <property type="component" value="Unassembled WGS sequence"/>
</dbReference>
<name>A0A225WIX7_9STRA</name>
<gene>
    <name evidence="1" type="ORF">PHMEG_0008384</name>
</gene>
<proteinExistence type="predicted"/>
<organism evidence="1 2">
    <name type="scientific">Phytophthora megakarya</name>
    <dbReference type="NCBI Taxonomy" id="4795"/>
    <lineage>
        <taxon>Eukaryota</taxon>
        <taxon>Sar</taxon>
        <taxon>Stramenopiles</taxon>
        <taxon>Oomycota</taxon>
        <taxon>Peronosporomycetes</taxon>
        <taxon>Peronosporales</taxon>
        <taxon>Peronosporaceae</taxon>
        <taxon>Phytophthora</taxon>
    </lineage>
</organism>
<dbReference type="AlphaFoldDB" id="A0A225WIX7"/>
<dbReference type="OrthoDB" id="112883at2759"/>
<comment type="caution">
    <text evidence="1">The sequence shown here is derived from an EMBL/GenBank/DDBJ whole genome shotgun (WGS) entry which is preliminary data.</text>
</comment>
<dbReference type="EMBL" id="NBNE01000719">
    <property type="protein sequence ID" value="OWZ17643.1"/>
    <property type="molecule type" value="Genomic_DNA"/>
</dbReference>
<sequence>MWPHTSRDSTVAGGAVDVNEVTKPVRLVWQELHSLFYKSDSNVVVDLSESQVVFCIYSGRALHYSGDVHESMEIPQLLLALNEKLFFFQFHFVLLDLPRYPNNTIFVDGTLRCVPRNYERCVDFMVHDQASGMLIPAFYILSTSRGGIAYCDMIHFVVQSTYQQLV</sequence>
<reference evidence="2" key="1">
    <citation type="submission" date="2017-03" db="EMBL/GenBank/DDBJ databases">
        <title>Phytopthora megakarya and P. palmivora, two closely related causual agents of cacao black pod achieved similar genome size and gene model numbers by different mechanisms.</title>
        <authorList>
            <person name="Ali S."/>
            <person name="Shao J."/>
            <person name="Larry D.J."/>
            <person name="Kronmiller B."/>
            <person name="Shen D."/>
            <person name="Strem M.D."/>
            <person name="Melnick R.L."/>
            <person name="Guiltinan M.J."/>
            <person name="Tyler B.M."/>
            <person name="Meinhardt L.W."/>
            <person name="Bailey B.A."/>
        </authorList>
    </citation>
    <scope>NUCLEOTIDE SEQUENCE [LARGE SCALE GENOMIC DNA]</scope>
    <source>
        <strain evidence="2">zdho120</strain>
    </source>
</reference>
<evidence type="ECO:0000313" key="2">
    <source>
        <dbReference type="Proteomes" id="UP000198211"/>
    </source>
</evidence>